<protein>
    <recommendedName>
        <fullName evidence="4">Peptidase M23</fullName>
    </recommendedName>
</protein>
<evidence type="ECO:0000313" key="2">
    <source>
        <dbReference type="EMBL" id="MCK2213733.1"/>
    </source>
</evidence>
<evidence type="ECO:0000313" key="3">
    <source>
        <dbReference type="Proteomes" id="UP001317259"/>
    </source>
</evidence>
<name>A0ABT0FP97_9ACTN</name>
<feature type="signal peptide" evidence="1">
    <location>
        <begin position="1"/>
        <end position="23"/>
    </location>
</feature>
<reference evidence="2 3" key="1">
    <citation type="submission" date="2022-04" db="EMBL/GenBank/DDBJ databases">
        <title>Genome draft of Actinomadura sp. ATCC 31491.</title>
        <authorList>
            <person name="Shi X."/>
            <person name="Du Y."/>
        </authorList>
    </citation>
    <scope>NUCLEOTIDE SEQUENCE [LARGE SCALE GENOMIC DNA]</scope>
    <source>
        <strain evidence="2 3">ATCC 31491</strain>
    </source>
</reference>
<accession>A0ABT0FP97</accession>
<gene>
    <name evidence="2" type="ORF">MF672_008025</name>
</gene>
<dbReference type="Proteomes" id="UP001317259">
    <property type="component" value="Unassembled WGS sequence"/>
</dbReference>
<feature type="chain" id="PRO_5045721112" description="Peptidase M23" evidence="1">
    <location>
        <begin position="24"/>
        <end position="55"/>
    </location>
</feature>
<keyword evidence="1" id="KW-0732">Signal</keyword>
<dbReference type="RefSeq" id="WP_242371812.1">
    <property type="nucleotide sequence ID" value="NZ_JAKRKC020000001.1"/>
</dbReference>
<sequence>MLPPTARPLSLLAVTALAGTVLAAAPPASAASRDGVCDSGEFCYSFNSGNQGAPG</sequence>
<comment type="caution">
    <text evidence="2">The sequence shown here is derived from an EMBL/GenBank/DDBJ whole genome shotgun (WGS) entry which is preliminary data.</text>
</comment>
<organism evidence="2 3">
    <name type="scientific">Actinomadura luzonensis</name>
    <dbReference type="NCBI Taxonomy" id="2805427"/>
    <lineage>
        <taxon>Bacteria</taxon>
        <taxon>Bacillati</taxon>
        <taxon>Actinomycetota</taxon>
        <taxon>Actinomycetes</taxon>
        <taxon>Streptosporangiales</taxon>
        <taxon>Thermomonosporaceae</taxon>
        <taxon>Actinomadura</taxon>
    </lineage>
</organism>
<evidence type="ECO:0000256" key="1">
    <source>
        <dbReference type="SAM" id="SignalP"/>
    </source>
</evidence>
<proteinExistence type="predicted"/>
<dbReference type="EMBL" id="JAKRKC020000001">
    <property type="protein sequence ID" value="MCK2213733.1"/>
    <property type="molecule type" value="Genomic_DNA"/>
</dbReference>
<keyword evidence="3" id="KW-1185">Reference proteome</keyword>
<evidence type="ECO:0008006" key="4">
    <source>
        <dbReference type="Google" id="ProtNLM"/>
    </source>
</evidence>